<proteinExistence type="predicted"/>
<dbReference type="Proteomes" id="UP001273166">
    <property type="component" value="Unassembled WGS sequence"/>
</dbReference>
<dbReference type="InterPro" id="IPR002347">
    <property type="entry name" value="SDR_fam"/>
</dbReference>
<sequence length="272" mass="29917">MPSYVVTGVSRGLGWEFLRQLSSIPENTVIGIVRNKQATERRVAQDLPGRSNITILEADVTSYDDLKKAAAETAVVTGGALDYLIANAAYITSFDAYDGIGSLCDKPEELSDEFRRMMDTNVLGNIHLYGLFMPLILKGEPRKVVVVTSGLGDIDWTNAYELELNSLYSISKAAMNMVTAKFNAQYKKDGVLFVSICPGLADVDHQQEPPNEAQQANVQRMFAAIAKYAPNFKGPDTAAFSVKAIMDVVDDCSIEKGDGGQFWSHFKNKQWL</sequence>
<dbReference type="InterPro" id="IPR052184">
    <property type="entry name" value="SDR_enzymes"/>
</dbReference>
<keyword evidence="2" id="KW-1185">Reference proteome</keyword>
<evidence type="ECO:0008006" key="3">
    <source>
        <dbReference type="Google" id="ProtNLM"/>
    </source>
</evidence>
<reference evidence="1" key="2">
    <citation type="submission" date="2023-06" db="EMBL/GenBank/DDBJ databases">
        <authorList>
            <consortium name="Lawrence Berkeley National Laboratory"/>
            <person name="Mondo S.J."/>
            <person name="Hensen N."/>
            <person name="Bonometti L."/>
            <person name="Westerberg I."/>
            <person name="Brannstrom I.O."/>
            <person name="Guillou S."/>
            <person name="Cros-Aarteil S."/>
            <person name="Calhoun S."/>
            <person name="Haridas S."/>
            <person name="Kuo A."/>
            <person name="Pangilinan J."/>
            <person name="Riley R."/>
            <person name="Labutti K."/>
            <person name="Andreopoulos B."/>
            <person name="Lipzen A."/>
            <person name="Chen C."/>
            <person name="Yanf M."/>
            <person name="Daum C."/>
            <person name="Ng V."/>
            <person name="Clum A."/>
            <person name="Steindorff A."/>
            <person name="Ohm R."/>
            <person name="Martin F."/>
            <person name="Silar P."/>
            <person name="Natvig D."/>
            <person name="Lalanne C."/>
            <person name="Gautier V."/>
            <person name="Ament-Velasquez S.L."/>
            <person name="Kruys A."/>
            <person name="Hutchinson M.I."/>
            <person name="Powell A.J."/>
            <person name="Barry K."/>
            <person name="Miller A.N."/>
            <person name="Grigoriev I.V."/>
            <person name="Debuchy R."/>
            <person name="Gladieux P."/>
            <person name="Thoren M.H."/>
            <person name="Johannesson H."/>
        </authorList>
    </citation>
    <scope>NUCLEOTIDE SEQUENCE</scope>
    <source>
        <strain evidence="1">CBS 333.67</strain>
    </source>
</reference>
<dbReference type="SUPFAM" id="SSF51735">
    <property type="entry name" value="NAD(P)-binding Rossmann-fold domains"/>
    <property type="match status" value="1"/>
</dbReference>
<dbReference type="Pfam" id="PF00106">
    <property type="entry name" value="adh_short"/>
    <property type="match status" value="1"/>
</dbReference>
<dbReference type="GO" id="GO:0016616">
    <property type="term" value="F:oxidoreductase activity, acting on the CH-OH group of donors, NAD or NADP as acceptor"/>
    <property type="evidence" value="ECO:0007669"/>
    <property type="project" value="TreeGrafter"/>
</dbReference>
<dbReference type="RefSeq" id="XP_062723036.1">
    <property type="nucleotide sequence ID" value="XM_062869127.1"/>
</dbReference>
<evidence type="ECO:0000313" key="1">
    <source>
        <dbReference type="EMBL" id="KAK3307256.1"/>
    </source>
</evidence>
<dbReference type="PANTHER" id="PTHR45458">
    <property type="entry name" value="SHORT-CHAIN DEHYDROGENASE/REDUCTASE SDR"/>
    <property type="match status" value="1"/>
</dbReference>
<accession>A0AAJ0GW58</accession>
<dbReference type="GeneID" id="87887956"/>
<dbReference type="PRINTS" id="PR00081">
    <property type="entry name" value="GDHRDH"/>
</dbReference>
<dbReference type="InterPro" id="IPR036291">
    <property type="entry name" value="NAD(P)-bd_dom_sf"/>
</dbReference>
<name>A0AAJ0GW58_9PEZI</name>
<dbReference type="EMBL" id="JAUDZG010000003">
    <property type="protein sequence ID" value="KAK3307256.1"/>
    <property type="molecule type" value="Genomic_DNA"/>
</dbReference>
<dbReference type="PANTHER" id="PTHR45458:SF3">
    <property type="entry name" value="CHAIN DEHYDROGENASE (ATSC), PUTATIVE-RELATED"/>
    <property type="match status" value="1"/>
</dbReference>
<gene>
    <name evidence="1" type="ORF">B0T15DRAFT_529751</name>
</gene>
<dbReference type="Gene3D" id="3.40.50.720">
    <property type="entry name" value="NAD(P)-binding Rossmann-like Domain"/>
    <property type="match status" value="1"/>
</dbReference>
<reference evidence="1" key="1">
    <citation type="journal article" date="2023" name="Mol. Phylogenet. Evol.">
        <title>Genome-scale phylogeny and comparative genomics of the fungal order Sordariales.</title>
        <authorList>
            <person name="Hensen N."/>
            <person name="Bonometti L."/>
            <person name="Westerberg I."/>
            <person name="Brannstrom I.O."/>
            <person name="Guillou S."/>
            <person name="Cros-Aarteil S."/>
            <person name="Calhoun S."/>
            <person name="Haridas S."/>
            <person name="Kuo A."/>
            <person name="Mondo S."/>
            <person name="Pangilinan J."/>
            <person name="Riley R."/>
            <person name="LaButti K."/>
            <person name="Andreopoulos B."/>
            <person name="Lipzen A."/>
            <person name="Chen C."/>
            <person name="Yan M."/>
            <person name="Daum C."/>
            <person name="Ng V."/>
            <person name="Clum A."/>
            <person name="Steindorff A."/>
            <person name="Ohm R.A."/>
            <person name="Martin F."/>
            <person name="Silar P."/>
            <person name="Natvig D.O."/>
            <person name="Lalanne C."/>
            <person name="Gautier V."/>
            <person name="Ament-Velasquez S.L."/>
            <person name="Kruys A."/>
            <person name="Hutchinson M.I."/>
            <person name="Powell A.J."/>
            <person name="Barry K."/>
            <person name="Miller A.N."/>
            <person name="Grigoriev I.V."/>
            <person name="Debuchy R."/>
            <person name="Gladieux P."/>
            <person name="Hiltunen Thoren M."/>
            <person name="Johannesson H."/>
        </authorList>
    </citation>
    <scope>NUCLEOTIDE SEQUENCE</scope>
    <source>
        <strain evidence="1">CBS 333.67</strain>
    </source>
</reference>
<evidence type="ECO:0000313" key="2">
    <source>
        <dbReference type="Proteomes" id="UP001273166"/>
    </source>
</evidence>
<protein>
    <recommendedName>
        <fullName evidence="3">NAD(P)-binding protein</fullName>
    </recommendedName>
</protein>
<comment type="caution">
    <text evidence="1">The sequence shown here is derived from an EMBL/GenBank/DDBJ whole genome shotgun (WGS) entry which is preliminary data.</text>
</comment>
<dbReference type="AlphaFoldDB" id="A0AAJ0GW58"/>
<organism evidence="1 2">
    <name type="scientific">Chaetomium strumarium</name>
    <dbReference type="NCBI Taxonomy" id="1170767"/>
    <lineage>
        <taxon>Eukaryota</taxon>
        <taxon>Fungi</taxon>
        <taxon>Dikarya</taxon>
        <taxon>Ascomycota</taxon>
        <taxon>Pezizomycotina</taxon>
        <taxon>Sordariomycetes</taxon>
        <taxon>Sordariomycetidae</taxon>
        <taxon>Sordariales</taxon>
        <taxon>Chaetomiaceae</taxon>
        <taxon>Chaetomium</taxon>
    </lineage>
</organism>